<dbReference type="SMART" id="SM01052">
    <property type="entry name" value="CAP_GLY"/>
    <property type="match status" value="2"/>
</dbReference>
<comment type="caution">
    <text evidence="3">The sequence shown here is derived from an EMBL/GenBank/DDBJ whole genome shotgun (WGS) entry which is preliminary data.</text>
</comment>
<feature type="domain" description="CAP-Gly" evidence="2">
    <location>
        <begin position="195"/>
        <end position="237"/>
    </location>
</feature>
<dbReference type="InterPro" id="IPR036859">
    <property type="entry name" value="CAP-Gly_dom_sf"/>
</dbReference>
<dbReference type="EMBL" id="VXIV02003432">
    <property type="protein sequence ID" value="KAF6017092.1"/>
    <property type="molecule type" value="Genomic_DNA"/>
</dbReference>
<keyword evidence="4" id="KW-1185">Reference proteome</keyword>
<accession>A0A7J7IT38</accession>
<dbReference type="GO" id="GO:0005938">
    <property type="term" value="C:cell cortex"/>
    <property type="evidence" value="ECO:0007669"/>
    <property type="project" value="TreeGrafter"/>
</dbReference>
<feature type="region of interest" description="Disordered" evidence="1">
    <location>
        <begin position="142"/>
        <end position="172"/>
    </location>
</feature>
<dbReference type="PANTHER" id="PTHR18916">
    <property type="entry name" value="DYNACTIN 1-RELATED MICROTUBULE-BINDING"/>
    <property type="match status" value="1"/>
</dbReference>
<dbReference type="GO" id="GO:0035371">
    <property type="term" value="C:microtubule plus-end"/>
    <property type="evidence" value="ECO:0007669"/>
    <property type="project" value="TreeGrafter"/>
</dbReference>
<dbReference type="PANTHER" id="PTHR18916:SF82">
    <property type="entry name" value="CAP-GLY DOMAIN-CONTAINING PROTEIN"/>
    <property type="match status" value="1"/>
</dbReference>
<protein>
    <recommendedName>
        <fullName evidence="2">CAP-Gly domain-containing protein</fullName>
    </recommendedName>
</protein>
<dbReference type="PROSITE" id="PS50245">
    <property type="entry name" value="CAP_GLY_2"/>
    <property type="match status" value="2"/>
</dbReference>
<feature type="domain" description="CAP-Gly" evidence="2">
    <location>
        <begin position="41"/>
        <end position="83"/>
    </location>
</feature>
<dbReference type="PROSITE" id="PS00845">
    <property type="entry name" value="CAP_GLY_1"/>
    <property type="match status" value="2"/>
</dbReference>
<dbReference type="Pfam" id="PF01302">
    <property type="entry name" value="CAP_GLY"/>
    <property type="match status" value="2"/>
</dbReference>
<organism evidence="3 4">
    <name type="scientific">Bugula neritina</name>
    <name type="common">Brown bryozoan</name>
    <name type="synonym">Sertularia neritina</name>
    <dbReference type="NCBI Taxonomy" id="10212"/>
    <lineage>
        <taxon>Eukaryota</taxon>
        <taxon>Metazoa</taxon>
        <taxon>Spiralia</taxon>
        <taxon>Lophotrochozoa</taxon>
        <taxon>Bryozoa</taxon>
        <taxon>Gymnolaemata</taxon>
        <taxon>Cheilostomatida</taxon>
        <taxon>Flustrina</taxon>
        <taxon>Buguloidea</taxon>
        <taxon>Bugulidae</taxon>
        <taxon>Bugula</taxon>
    </lineage>
</organism>
<evidence type="ECO:0000256" key="1">
    <source>
        <dbReference type="SAM" id="MobiDB-lite"/>
    </source>
</evidence>
<reference evidence="3" key="1">
    <citation type="submission" date="2020-06" db="EMBL/GenBank/DDBJ databases">
        <title>Draft genome of Bugula neritina, a colonial animal packing powerful symbionts and potential medicines.</title>
        <authorList>
            <person name="Rayko M."/>
        </authorList>
    </citation>
    <scope>NUCLEOTIDE SEQUENCE [LARGE SCALE GENOMIC DNA]</scope>
    <source>
        <strain evidence="3">Kwan_BN1</strain>
    </source>
</reference>
<dbReference type="SUPFAM" id="SSF74924">
    <property type="entry name" value="Cap-Gly domain"/>
    <property type="match status" value="2"/>
</dbReference>
<dbReference type="Gene3D" id="2.30.30.190">
    <property type="entry name" value="CAP Gly-rich-like domain"/>
    <property type="match status" value="2"/>
</dbReference>
<dbReference type="OrthoDB" id="2130750at2759"/>
<dbReference type="AlphaFoldDB" id="A0A7J7IT38"/>
<dbReference type="GO" id="GO:0051010">
    <property type="term" value="F:microtubule plus-end binding"/>
    <property type="evidence" value="ECO:0007669"/>
    <property type="project" value="TreeGrafter"/>
</dbReference>
<dbReference type="GO" id="GO:0005634">
    <property type="term" value="C:nucleus"/>
    <property type="evidence" value="ECO:0007669"/>
    <property type="project" value="TreeGrafter"/>
</dbReference>
<evidence type="ECO:0000259" key="2">
    <source>
        <dbReference type="PROSITE" id="PS50245"/>
    </source>
</evidence>
<dbReference type="InterPro" id="IPR000938">
    <property type="entry name" value="CAP-Gly_domain"/>
</dbReference>
<evidence type="ECO:0000313" key="3">
    <source>
        <dbReference type="EMBL" id="KAF6017092.1"/>
    </source>
</evidence>
<evidence type="ECO:0000313" key="4">
    <source>
        <dbReference type="Proteomes" id="UP000593567"/>
    </source>
</evidence>
<gene>
    <name evidence="3" type="ORF">EB796_024603</name>
</gene>
<proteinExistence type="predicted"/>
<dbReference type="Proteomes" id="UP000593567">
    <property type="component" value="Unassembled WGS sequence"/>
</dbReference>
<sequence length="279" mass="30159">MLIGVSRSNSICSDVGETIRFVEGDRVVAAGFKKGTIRFIGETKFAPGVWYGVELDRPIGKNDGSIAGERYFACKPKHGVFVTIGKLKRALLTRTGSTDSLNSLNSLNQDTSWTLRVKRMSGGHRSASSSIGSLNSSFNDGASGISTPKHTRSRSSSLSRVKRTNRKTQASSEYKLEEGMTVLFNNDMAVVRYIGAVEFSDGCWLGLELKSASGKNDGSVHGHRYFTCKPNYGVMVKPSRVSVKGINGAKLIADHHLTLNSSKIESSDPLIDSNSKASD</sequence>
<dbReference type="GO" id="GO:0031122">
    <property type="term" value="P:cytoplasmic microtubule organization"/>
    <property type="evidence" value="ECO:0007669"/>
    <property type="project" value="TreeGrafter"/>
</dbReference>
<name>A0A7J7IT38_BUGNE</name>